<protein>
    <submittedName>
        <fullName evidence="2">GIY-YIG nuclease family protein</fullName>
    </submittedName>
</protein>
<name>A0ABV6U337_9ACTN</name>
<evidence type="ECO:0000313" key="3">
    <source>
        <dbReference type="Proteomes" id="UP001589870"/>
    </source>
</evidence>
<comment type="caution">
    <text evidence="2">The sequence shown here is derived from an EMBL/GenBank/DDBJ whole genome shotgun (WGS) entry which is preliminary data.</text>
</comment>
<dbReference type="RefSeq" id="WP_394301056.1">
    <property type="nucleotide sequence ID" value="NZ_JBHMQT010000018.1"/>
</dbReference>
<dbReference type="SMART" id="SM00974">
    <property type="entry name" value="T5orf172"/>
    <property type="match status" value="1"/>
</dbReference>
<dbReference type="InterPro" id="IPR018306">
    <property type="entry name" value="Phage_T5_Orf172_DNA-bd"/>
</dbReference>
<proteinExistence type="predicted"/>
<evidence type="ECO:0000313" key="2">
    <source>
        <dbReference type="EMBL" id="MFC0862868.1"/>
    </source>
</evidence>
<accession>A0ABV6U337</accession>
<keyword evidence="3" id="KW-1185">Reference proteome</keyword>
<reference evidence="2 3" key="1">
    <citation type="submission" date="2024-09" db="EMBL/GenBank/DDBJ databases">
        <authorList>
            <person name="Sun Q."/>
            <person name="Mori K."/>
        </authorList>
    </citation>
    <scope>NUCLEOTIDE SEQUENCE [LARGE SCALE GENOMIC DNA]</scope>
    <source>
        <strain evidence="2 3">TBRC 1851</strain>
    </source>
</reference>
<evidence type="ECO:0000259" key="1">
    <source>
        <dbReference type="SMART" id="SM00974"/>
    </source>
</evidence>
<feature type="domain" description="Bacteriophage T5 Orf172 DNA-binding" evidence="1">
    <location>
        <begin position="15"/>
        <end position="94"/>
    </location>
</feature>
<gene>
    <name evidence="2" type="ORF">ACFHYQ_11250</name>
</gene>
<sequence>MSKHTVGFVYVLSNEAMPGIVKVGMTTDLAEGRARRFHSADVPLPFDVEFRALTSHPRAVEKYVHEFLEPFRVTPDREFFEISPDMAIDTVRDALLEAAGIDAWDADEPHYVRSGDRIALTASAGDLFVVLALPAPTSSRVEPIDFWQAHSDGDLLELMGTRDAGAVAGSCDGDLDAVVDPVPCLERDGRAPDGAVNGQERLVPGDRLLWLTPLADGQVCKIALFEMRDHCQVVSRTWDGKPGPGGHPLLLNTPTYDELSPGAVRATQLVMRMPPPRSWSPRS</sequence>
<dbReference type="EMBL" id="JBHMQT010000018">
    <property type="protein sequence ID" value="MFC0862868.1"/>
    <property type="molecule type" value="Genomic_DNA"/>
</dbReference>
<organism evidence="2 3">
    <name type="scientific">Sphaerimonospora cavernae</name>
    <dbReference type="NCBI Taxonomy" id="1740611"/>
    <lineage>
        <taxon>Bacteria</taxon>
        <taxon>Bacillati</taxon>
        <taxon>Actinomycetota</taxon>
        <taxon>Actinomycetes</taxon>
        <taxon>Streptosporangiales</taxon>
        <taxon>Streptosporangiaceae</taxon>
        <taxon>Sphaerimonospora</taxon>
    </lineage>
</organism>
<dbReference type="Pfam" id="PF10544">
    <property type="entry name" value="T5orf172"/>
    <property type="match status" value="1"/>
</dbReference>
<dbReference type="Proteomes" id="UP001589870">
    <property type="component" value="Unassembled WGS sequence"/>
</dbReference>